<dbReference type="RefSeq" id="WP_171225098.1">
    <property type="nucleotide sequence ID" value="NZ_CP053085.1"/>
</dbReference>
<feature type="domain" description="BIG2" evidence="4">
    <location>
        <begin position="119"/>
        <end position="199"/>
    </location>
</feature>
<dbReference type="PROSITE" id="PS51257">
    <property type="entry name" value="PROKAR_LIPOPROTEIN"/>
    <property type="match status" value="1"/>
</dbReference>
<dbReference type="InterPro" id="IPR008972">
    <property type="entry name" value="Cupredoxin"/>
</dbReference>
<proteinExistence type="predicted"/>
<accession>A0A6M4IQ95</accession>
<evidence type="ECO:0000259" key="4">
    <source>
        <dbReference type="SMART" id="SM00635"/>
    </source>
</evidence>
<protein>
    <recommendedName>
        <fullName evidence="4">BIG2 domain-containing protein</fullName>
    </recommendedName>
</protein>
<dbReference type="EMBL" id="CP053085">
    <property type="protein sequence ID" value="QJR35667.1"/>
    <property type="molecule type" value="Genomic_DNA"/>
</dbReference>
<evidence type="ECO:0000313" key="6">
    <source>
        <dbReference type="Proteomes" id="UP000500938"/>
    </source>
</evidence>
<evidence type="ECO:0000256" key="1">
    <source>
        <dbReference type="ARBA" id="ARBA00022723"/>
    </source>
</evidence>
<keyword evidence="6" id="KW-1185">Reference proteome</keyword>
<dbReference type="AlphaFoldDB" id="A0A6M4IQ95"/>
<dbReference type="SMART" id="SM00635">
    <property type="entry name" value="BID_2"/>
    <property type="match status" value="2"/>
</dbReference>
<keyword evidence="1" id="KW-0479">Metal-binding</keyword>
<reference evidence="5 6" key="1">
    <citation type="submission" date="2020-05" db="EMBL/GenBank/DDBJ databases">
        <title>Complete genome sequence of Gemmatimonas greenlandica TET16.</title>
        <authorList>
            <person name="Zeng Y."/>
        </authorList>
    </citation>
    <scope>NUCLEOTIDE SEQUENCE [LARGE SCALE GENOMIC DNA]</scope>
    <source>
        <strain evidence="5 6">TET16</strain>
    </source>
</reference>
<evidence type="ECO:0000313" key="5">
    <source>
        <dbReference type="EMBL" id="QJR35667.1"/>
    </source>
</evidence>
<evidence type="ECO:0000256" key="3">
    <source>
        <dbReference type="SAM" id="SignalP"/>
    </source>
</evidence>
<dbReference type="Gene3D" id="2.60.40.420">
    <property type="entry name" value="Cupredoxins - blue copper proteins"/>
    <property type="match status" value="1"/>
</dbReference>
<dbReference type="InterPro" id="IPR000923">
    <property type="entry name" value="BlueCu_1"/>
</dbReference>
<dbReference type="Proteomes" id="UP000500938">
    <property type="component" value="Chromosome"/>
</dbReference>
<feature type="signal peptide" evidence="3">
    <location>
        <begin position="1"/>
        <end position="17"/>
    </location>
</feature>
<keyword evidence="3" id="KW-0732">Signal</keyword>
<evidence type="ECO:0000256" key="2">
    <source>
        <dbReference type="ARBA" id="ARBA00023008"/>
    </source>
</evidence>
<dbReference type="GO" id="GO:0009055">
    <property type="term" value="F:electron transfer activity"/>
    <property type="evidence" value="ECO:0007669"/>
    <property type="project" value="InterPro"/>
</dbReference>
<dbReference type="SUPFAM" id="SSF49373">
    <property type="entry name" value="Invasin/intimin cell-adhesion fragments"/>
    <property type="match status" value="2"/>
</dbReference>
<keyword evidence="2" id="KW-0186">Copper</keyword>
<gene>
    <name evidence="5" type="ORF">HKW67_09165</name>
</gene>
<dbReference type="InterPro" id="IPR003343">
    <property type="entry name" value="Big_2"/>
</dbReference>
<dbReference type="SUPFAM" id="SSF49503">
    <property type="entry name" value="Cupredoxins"/>
    <property type="match status" value="1"/>
</dbReference>
<dbReference type="InterPro" id="IPR008964">
    <property type="entry name" value="Invasin/intimin_cell_adhesion"/>
</dbReference>
<dbReference type="KEGG" id="ggr:HKW67_09165"/>
<dbReference type="Gene3D" id="2.60.40.1080">
    <property type="match status" value="2"/>
</dbReference>
<organism evidence="5 6">
    <name type="scientific">Gemmatimonas groenlandica</name>
    <dbReference type="NCBI Taxonomy" id="2732249"/>
    <lineage>
        <taxon>Bacteria</taxon>
        <taxon>Pseudomonadati</taxon>
        <taxon>Gemmatimonadota</taxon>
        <taxon>Gemmatimonadia</taxon>
        <taxon>Gemmatimonadales</taxon>
        <taxon>Gemmatimonadaceae</taxon>
        <taxon>Gemmatimonas</taxon>
    </lineage>
</organism>
<dbReference type="Pfam" id="PF00127">
    <property type="entry name" value="Copper-bind"/>
    <property type="match status" value="1"/>
</dbReference>
<dbReference type="GO" id="GO:0005507">
    <property type="term" value="F:copper ion binding"/>
    <property type="evidence" value="ECO:0007669"/>
    <property type="project" value="InterPro"/>
</dbReference>
<sequence length="298" mass="29464">MKTLMRFAAVMGVVLLAACGDGSSGVTTPPAPVVSRVEVSAATTALTPSQTVQFSAVARTSSGTIVSSAPVWTSTAPAIASVSASGIVTGVAAGSATIRATVGSVSGTLDVTVTSGAGVLATIVVDAQDRTIPLGQLTQATVSGRDALGGTAALGTRAVTWSTSNASIATITSAGVVTGVGVGTVNLQVSVADGATPKTGTVQLIVTSIPNAPTSADVVMPGLTFSPAETIVKQGGTVRFVFPALAHNVIWDPRLAGSPTDINTTSNVTVSRTFPSVGVFQFKCTLHPGMDGTVIVSP</sequence>
<name>A0A6M4IQ95_9BACT</name>
<feature type="domain" description="BIG2" evidence="4">
    <location>
        <begin position="33"/>
        <end position="112"/>
    </location>
</feature>
<dbReference type="Pfam" id="PF02368">
    <property type="entry name" value="Big_2"/>
    <property type="match status" value="1"/>
</dbReference>
<feature type="chain" id="PRO_5026957279" description="BIG2 domain-containing protein" evidence="3">
    <location>
        <begin position="18"/>
        <end position="298"/>
    </location>
</feature>